<feature type="binding site" evidence="9">
    <location>
        <begin position="152"/>
        <end position="153"/>
    </location>
    <ligand>
        <name>(S)-2,3,4,5-tetrahydrodipicolinate</name>
        <dbReference type="ChEBI" id="CHEBI:16845"/>
    </ligand>
</feature>
<dbReference type="HAMAP" id="MF_00102">
    <property type="entry name" value="DapB"/>
    <property type="match status" value="1"/>
</dbReference>
<dbReference type="NCBIfam" id="TIGR00036">
    <property type="entry name" value="dapB"/>
    <property type="match status" value="1"/>
</dbReference>
<evidence type="ECO:0000256" key="2">
    <source>
        <dbReference type="ARBA" id="ARBA00022490"/>
    </source>
</evidence>
<feature type="binding site" evidence="9">
    <location>
        <position position="36"/>
    </location>
    <ligand>
        <name>NADP(+)</name>
        <dbReference type="ChEBI" id="CHEBI:58349"/>
    </ligand>
</feature>
<dbReference type="RefSeq" id="WP_191405315.1">
    <property type="nucleotide sequence ID" value="NZ_JAKNHQ010000004.1"/>
</dbReference>
<dbReference type="EMBL" id="JAKNHQ010000004">
    <property type="protein sequence ID" value="MCG4610231.1"/>
    <property type="molecule type" value="Genomic_DNA"/>
</dbReference>
<comment type="subunit">
    <text evidence="9">Homotetramer.</text>
</comment>
<dbReference type="Gene3D" id="3.30.360.10">
    <property type="entry name" value="Dihydrodipicolinate Reductase, domain 2"/>
    <property type="match status" value="1"/>
</dbReference>
<comment type="caution">
    <text evidence="13">The sequence shown here is derived from an EMBL/GenBank/DDBJ whole genome shotgun (WGS) entry which is preliminary data.</text>
</comment>
<dbReference type="Pfam" id="PF01113">
    <property type="entry name" value="DapB_N"/>
    <property type="match status" value="1"/>
</dbReference>
<dbReference type="Pfam" id="PF05173">
    <property type="entry name" value="DapB_C"/>
    <property type="match status" value="1"/>
</dbReference>
<comment type="pathway">
    <text evidence="9">Amino-acid biosynthesis; L-lysine biosynthesis via DAP pathway; (S)-tetrahydrodipicolinate from L-aspartate: step 4/4.</text>
</comment>
<dbReference type="PROSITE" id="PS01298">
    <property type="entry name" value="DAPB"/>
    <property type="match status" value="1"/>
</dbReference>
<dbReference type="Proteomes" id="UP001298681">
    <property type="component" value="Unassembled WGS sequence"/>
</dbReference>
<accession>A0ABS9MHM5</accession>
<keyword evidence="5 9" id="KW-0220">Diaminopimelate biosynthesis</keyword>
<feature type="domain" description="Dihydrodipicolinate reductase N-terminal" evidence="11">
    <location>
        <begin position="3"/>
        <end position="112"/>
    </location>
</feature>
<dbReference type="Gene3D" id="3.40.50.720">
    <property type="entry name" value="NAD(P)-binding Rossmann-like Domain"/>
    <property type="match status" value="1"/>
</dbReference>
<protein>
    <recommendedName>
        <fullName evidence="9 10">4-hydroxy-tetrahydrodipicolinate reductase</fullName>
        <shortName evidence="9">HTPA reductase</shortName>
        <ecNumber evidence="9 10">1.17.1.8</ecNumber>
    </recommendedName>
</protein>
<evidence type="ECO:0000313" key="13">
    <source>
        <dbReference type="EMBL" id="MCG4610231.1"/>
    </source>
</evidence>
<feature type="binding site" evidence="9">
    <location>
        <begin position="8"/>
        <end position="13"/>
    </location>
    <ligand>
        <name>NAD(+)</name>
        <dbReference type="ChEBI" id="CHEBI:57540"/>
    </ligand>
</feature>
<keyword evidence="4 9" id="KW-0521">NADP</keyword>
<keyword evidence="3 9" id="KW-0028">Amino-acid biosynthesis</keyword>
<evidence type="ECO:0000259" key="12">
    <source>
        <dbReference type="Pfam" id="PF05173"/>
    </source>
</evidence>
<feature type="active site" description="Proton donor" evidence="9">
    <location>
        <position position="146"/>
    </location>
</feature>
<keyword evidence="7 9" id="KW-0520">NAD</keyword>
<gene>
    <name evidence="9 13" type="primary">dapB</name>
    <name evidence="13" type="ORF">L0P57_04685</name>
</gene>
<evidence type="ECO:0000256" key="6">
    <source>
        <dbReference type="ARBA" id="ARBA00023002"/>
    </source>
</evidence>
<dbReference type="InterPro" id="IPR023940">
    <property type="entry name" value="DHDPR_bac"/>
</dbReference>
<keyword evidence="14" id="KW-1185">Reference proteome</keyword>
<comment type="caution">
    <text evidence="9">Was originally thought to be a dihydrodipicolinate reductase (DHDPR), catalyzing the conversion of dihydrodipicolinate to tetrahydrodipicolinate. However, it was shown in E.coli that the substrate of the enzymatic reaction is not dihydrodipicolinate (DHDP) but in fact (2S,4S)-4-hydroxy-2,3,4,5-tetrahydrodipicolinic acid (HTPA), the product released by the DapA-catalyzed reaction.</text>
</comment>
<evidence type="ECO:0000256" key="3">
    <source>
        <dbReference type="ARBA" id="ARBA00022605"/>
    </source>
</evidence>
<evidence type="ECO:0000256" key="1">
    <source>
        <dbReference type="ARBA" id="ARBA00006642"/>
    </source>
</evidence>
<evidence type="ECO:0000256" key="10">
    <source>
        <dbReference type="NCBIfam" id="TIGR00036"/>
    </source>
</evidence>
<dbReference type="InterPro" id="IPR000846">
    <property type="entry name" value="DapB_N"/>
</dbReference>
<organism evidence="13 14">
    <name type="scientific">Anaeromassilibacillus senegalensis</name>
    <dbReference type="NCBI Taxonomy" id="1673717"/>
    <lineage>
        <taxon>Bacteria</taxon>
        <taxon>Bacillati</taxon>
        <taxon>Bacillota</taxon>
        <taxon>Clostridia</taxon>
        <taxon>Eubacteriales</taxon>
        <taxon>Acutalibacteraceae</taxon>
        <taxon>Anaeromassilibacillus</taxon>
    </lineage>
</organism>
<evidence type="ECO:0000256" key="8">
    <source>
        <dbReference type="ARBA" id="ARBA00023154"/>
    </source>
</evidence>
<dbReference type="SUPFAM" id="SSF55347">
    <property type="entry name" value="Glyceraldehyde-3-phosphate dehydrogenase-like, C-terminal domain"/>
    <property type="match status" value="1"/>
</dbReference>
<dbReference type="InterPro" id="IPR022664">
    <property type="entry name" value="DapB_N_CS"/>
</dbReference>
<dbReference type="PANTHER" id="PTHR20836">
    <property type="entry name" value="DIHYDRODIPICOLINATE REDUCTASE"/>
    <property type="match status" value="1"/>
</dbReference>
<comment type="subcellular location">
    <subcellularLocation>
        <location evidence="9">Cytoplasm</location>
    </subcellularLocation>
</comment>
<evidence type="ECO:0000256" key="7">
    <source>
        <dbReference type="ARBA" id="ARBA00023027"/>
    </source>
</evidence>
<feature type="binding site" evidence="9">
    <location>
        <begin position="109"/>
        <end position="112"/>
    </location>
    <ligand>
        <name>NAD(+)</name>
        <dbReference type="ChEBI" id="CHEBI:57540"/>
    </ligand>
</feature>
<keyword evidence="6 9" id="KW-0560">Oxidoreductase</keyword>
<feature type="domain" description="Dihydrodipicolinate reductase C-terminal" evidence="12">
    <location>
        <begin position="115"/>
        <end position="249"/>
    </location>
</feature>
<keyword evidence="8 9" id="KW-0457">Lysine biosynthesis</keyword>
<comment type="function">
    <text evidence="9">Catalyzes the conversion of 4-hydroxy-tetrahydrodipicolinate (HTPA) to tetrahydrodipicolinate.</text>
</comment>
<dbReference type="InterPro" id="IPR036291">
    <property type="entry name" value="NAD(P)-bd_dom_sf"/>
</dbReference>
<comment type="catalytic activity">
    <reaction evidence="9">
        <text>(S)-2,3,4,5-tetrahydrodipicolinate + NADP(+) + H2O = (2S,4S)-4-hydroxy-2,3,4,5-tetrahydrodipicolinate + NADPH + H(+)</text>
        <dbReference type="Rhea" id="RHEA:35331"/>
        <dbReference type="ChEBI" id="CHEBI:15377"/>
        <dbReference type="ChEBI" id="CHEBI:15378"/>
        <dbReference type="ChEBI" id="CHEBI:16845"/>
        <dbReference type="ChEBI" id="CHEBI:57783"/>
        <dbReference type="ChEBI" id="CHEBI:58349"/>
        <dbReference type="ChEBI" id="CHEBI:67139"/>
        <dbReference type="EC" id="1.17.1.8"/>
    </reaction>
</comment>
<dbReference type="CDD" id="cd02274">
    <property type="entry name" value="DHDPR_N"/>
    <property type="match status" value="1"/>
</dbReference>
<proteinExistence type="inferred from homology"/>
<dbReference type="PIRSF" id="PIRSF000161">
    <property type="entry name" value="DHPR"/>
    <property type="match status" value="1"/>
</dbReference>
<evidence type="ECO:0000256" key="9">
    <source>
        <dbReference type="HAMAP-Rule" id="MF_00102"/>
    </source>
</evidence>
<comment type="catalytic activity">
    <reaction evidence="9">
        <text>(S)-2,3,4,5-tetrahydrodipicolinate + NAD(+) + H2O = (2S,4S)-4-hydroxy-2,3,4,5-tetrahydrodipicolinate + NADH + H(+)</text>
        <dbReference type="Rhea" id="RHEA:35323"/>
        <dbReference type="ChEBI" id="CHEBI:15377"/>
        <dbReference type="ChEBI" id="CHEBI:15378"/>
        <dbReference type="ChEBI" id="CHEBI:16845"/>
        <dbReference type="ChEBI" id="CHEBI:57540"/>
        <dbReference type="ChEBI" id="CHEBI:57945"/>
        <dbReference type="ChEBI" id="CHEBI:67139"/>
        <dbReference type="EC" id="1.17.1.8"/>
    </reaction>
</comment>
<dbReference type="PANTHER" id="PTHR20836:SF7">
    <property type="entry name" value="4-HYDROXY-TETRAHYDRODIPICOLINATE REDUCTASE"/>
    <property type="match status" value="1"/>
</dbReference>
<feature type="active site" description="Proton donor/acceptor" evidence="9">
    <location>
        <position position="142"/>
    </location>
</feature>
<dbReference type="GO" id="GO:0008839">
    <property type="term" value="F:4-hydroxy-tetrahydrodipicolinate reductase"/>
    <property type="evidence" value="ECO:0007669"/>
    <property type="project" value="UniProtKB-EC"/>
</dbReference>
<comment type="similarity">
    <text evidence="1 9">Belongs to the DapB family.</text>
</comment>
<reference evidence="13 14" key="1">
    <citation type="submission" date="2022-01" db="EMBL/GenBank/DDBJ databases">
        <title>Collection of gut derived symbiotic bacterial strains cultured from healthy donors.</title>
        <authorList>
            <person name="Lin H."/>
            <person name="Kohout C."/>
            <person name="Waligurski E."/>
            <person name="Pamer E.G."/>
        </authorList>
    </citation>
    <scope>NUCLEOTIDE SEQUENCE [LARGE SCALE GENOMIC DNA]</scope>
    <source>
        <strain evidence="13 14">DFI.7.58</strain>
    </source>
</reference>
<evidence type="ECO:0000259" key="11">
    <source>
        <dbReference type="Pfam" id="PF01113"/>
    </source>
</evidence>
<keyword evidence="2 9" id="KW-0963">Cytoplasm</keyword>
<evidence type="ECO:0000313" key="14">
    <source>
        <dbReference type="Proteomes" id="UP001298681"/>
    </source>
</evidence>
<dbReference type="InterPro" id="IPR022663">
    <property type="entry name" value="DapB_C"/>
</dbReference>
<evidence type="ECO:0000256" key="4">
    <source>
        <dbReference type="ARBA" id="ARBA00022857"/>
    </source>
</evidence>
<sequence>MTRILLCGCNGKMGRVIAACVKEREDCKIVAGIDIRTDPFGDFPVYASPSEVQEEADVVIDFSHPALLSPLLQFGLEHKLPLVLCTTGYNHDQVNALKQASHKIPVFYSGNMSLGINLLIGLSKKAAQVLGEDFDIEIIEKHHNQKIDAPSGTALMIADAISSVEDRQMTYMYDRHSQRKKRDKNEIGLHSVRGGTIVGEHEVIFAGPHEVITLSHSAQSKEIFANGSINAAVFLAKQPAGLYDMSDLLK</sequence>
<feature type="binding site" evidence="9">
    <location>
        <position position="34"/>
    </location>
    <ligand>
        <name>NAD(+)</name>
        <dbReference type="ChEBI" id="CHEBI:57540"/>
    </ligand>
</feature>
<dbReference type="SUPFAM" id="SSF51735">
    <property type="entry name" value="NAD(P)-binding Rossmann-fold domains"/>
    <property type="match status" value="1"/>
</dbReference>
<name>A0ABS9MHM5_9FIRM</name>
<feature type="binding site" evidence="9">
    <location>
        <begin position="85"/>
        <end position="87"/>
    </location>
    <ligand>
        <name>NAD(+)</name>
        <dbReference type="ChEBI" id="CHEBI:57540"/>
    </ligand>
</feature>
<feature type="binding site" evidence="9">
    <location>
        <position position="143"/>
    </location>
    <ligand>
        <name>(S)-2,3,4,5-tetrahydrodipicolinate</name>
        <dbReference type="ChEBI" id="CHEBI:16845"/>
    </ligand>
</feature>
<evidence type="ECO:0000256" key="5">
    <source>
        <dbReference type="ARBA" id="ARBA00022915"/>
    </source>
</evidence>
<dbReference type="EC" id="1.17.1.8" evidence="9 10"/>